<dbReference type="PANTHER" id="PTHR10900">
    <property type="entry name" value="PERIOSTIN-RELATED"/>
    <property type="match status" value="1"/>
</dbReference>
<dbReference type="Proteomes" id="UP000037460">
    <property type="component" value="Unassembled WGS sequence"/>
</dbReference>
<sequence length="255" mass="26406">MINRNEEEFARKRIIKLRQMMQEAATASAPPAETIAAAPAAAAPKRIDIVDTAVGAGAFKTLASALGAAGLVGTMKSAGPFTVFAPTDAAFANLPLGTVEALLKPENKAKLASILTYHVVSGKVMASTVVTMDGKKVATVNGAEITIKVGKDGVMVDGAKVVTTDIECTNGVIHIIDSVILPPPAGRSDEIEMLDAKPEEMPEASAGLLQVVCPAELGEGRALRVQLEDGREFDVVVPDGVAEGDPFLVGPFPHA</sequence>
<dbReference type="InterPro" id="IPR036378">
    <property type="entry name" value="FAS1_dom_sf"/>
</dbReference>
<dbReference type="SMART" id="SM00554">
    <property type="entry name" value="FAS1"/>
    <property type="match status" value="1"/>
</dbReference>
<accession>A0A0M0K1D0</accession>
<dbReference type="PANTHER" id="PTHR10900:SF77">
    <property type="entry name" value="FI19380P1"/>
    <property type="match status" value="1"/>
</dbReference>
<protein>
    <submittedName>
        <fullName evidence="2">Beta-ig-h3 fasciclin</fullName>
    </submittedName>
</protein>
<proteinExistence type="predicted"/>
<dbReference type="AlphaFoldDB" id="A0A0M0K1D0"/>
<gene>
    <name evidence="2" type="ORF">Ctob_004272</name>
</gene>
<dbReference type="InterPro" id="IPR050904">
    <property type="entry name" value="Adhesion/Biosynth-related"/>
</dbReference>
<organism evidence="2 3">
    <name type="scientific">Chrysochromulina tobinii</name>
    <dbReference type="NCBI Taxonomy" id="1460289"/>
    <lineage>
        <taxon>Eukaryota</taxon>
        <taxon>Haptista</taxon>
        <taxon>Haptophyta</taxon>
        <taxon>Prymnesiophyceae</taxon>
        <taxon>Prymnesiales</taxon>
        <taxon>Chrysochromulinaceae</taxon>
        <taxon>Chrysochromulina</taxon>
    </lineage>
</organism>
<dbReference type="OrthoDB" id="44517at2759"/>
<dbReference type="FunFam" id="2.30.180.10:FF:000019">
    <property type="entry name" value="Cell surface lipoprotein"/>
    <property type="match status" value="1"/>
</dbReference>
<evidence type="ECO:0000313" key="2">
    <source>
        <dbReference type="EMBL" id="KOO32686.1"/>
    </source>
</evidence>
<feature type="domain" description="FAS1" evidence="1">
    <location>
        <begin position="46"/>
        <end position="180"/>
    </location>
</feature>
<reference evidence="3" key="1">
    <citation type="journal article" date="2015" name="PLoS Genet.">
        <title>Genome Sequence and Transcriptome Analyses of Chrysochromulina tobin: Metabolic Tools for Enhanced Algal Fitness in the Prominent Order Prymnesiales (Haptophyceae).</title>
        <authorList>
            <person name="Hovde B.T."/>
            <person name="Deodato C.R."/>
            <person name="Hunsperger H.M."/>
            <person name="Ryken S.A."/>
            <person name="Yost W."/>
            <person name="Jha R.K."/>
            <person name="Patterson J."/>
            <person name="Monnat R.J. Jr."/>
            <person name="Barlow S.B."/>
            <person name="Starkenburg S.R."/>
            <person name="Cattolico R.A."/>
        </authorList>
    </citation>
    <scope>NUCLEOTIDE SEQUENCE</scope>
    <source>
        <strain evidence="3">CCMP291</strain>
    </source>
</reference>
<dbReference type="EMBL" id="JWZX01001705">
    <property type="protein sequence ID" value="KOO32686.1"/>
    <property type="molecule type" value="Genomic_DNA"/>
</dbReference>
<comment type="caution">
    <text evidence="2">The sequence shown here is derived from an EMBL/GenBank/DDBJ whole genome shotgun (WGS) entry which is preliminary data.</text>
</comment>
<dbReference type="SUPFAM" id="SSF82153">
    <property type="entry name" value="FAS1 domain"/>
    <property type="match status" value="1"/>
</dbReference>
<evidence type="ECO:0000259" key="1">
    <source>
        <dbReference type="PROSITE" id="PS50213"/>
    </source>
</evidence>
<dbReference type="InterPro" id="IPR000782">
    <property type="entry name" value="FAS1_domain"/>
</dbReference>
<dbReference type="PROSITE" id="PS50213">
    <property type="entry name" value="FAS1"/>
    <property type="match status" value="1"/>
</dbReference>
<keyword evidence="3" id="KW-1185">Reference proteome</keyword>
<dbReference type="Pfam" id="PF02469">
    <property type="entry name" value="Fasciclin"/>
    <property type="match status" value="1"/>
</dbReference>
<name>A0A0M0K1D0_9EUKA</name>
<dbReference type="Gene3D" id="2.30.180.10">
    <property type="entry name" value="FAS1 domain"/>
    <property type="match status" value="1"/>
</dbReference>
<evidence type="ECO:0000313" key="3">
    <source>
        <dbReference type="Proteomes" id="UP000037460"/>
    </source>
</evidence>
<dbReference type="GO" id="GO:0005615">
    <property type="term" value="C:extracellular space"/>
    <property type="evidence" value="ECO:0007669"/>
    <property type="project" value="TreeGrafter"/>
</dbReference>